<dbReference type="OrthoDB" id="687730at2759"/>
<name>A0A2T7C6A1_9POAL</name>
<gene>
    <name evidence="3" type="ORF">GQ55_9G222000</name>
</gene>
<keyword evidence="4" id="KW-1185">Reference proteome</keyword>
<dbReference type="STRING" id="1504633.A0A2T7C6A1"/>
<dbReference type="Gene3D" id="3.40.50.410">
    <property type="entry name" value="von Willebrand factor, type A domain"/>
    <property type="match status" value="1"/>
</dbReference>
<accession>A0A2T7C6A1</accession>
<dbReference type="Proteomes" id="UP000244336">
    <property type="component" value="Chromosome 9"/>
</dbReference>
<dbReference type="SMART" id="SM00327">
    <property type="entry name" value="VWA"/>
    <property type="match status" value="1"/>
</dbReference>
<evidence type="ECO:0000313" key="3">
    <source>
        <dbReference type="EMBL" id="PUZ38763.1"/>
    </source>
</evidence>
<feature type="region of interest" description="Disordered" evidence="1">
    <location>
        <begin position="482"/>
        <end position="542"/>
    </location>
</feature>
<dbReference type="Pfam" id="PF00092">
    <property type="entry name" value="VWA"/>
    <property type="match status" value="1"/>
</dbReference>
<dbReference type="PANTHER" id="PTHR10579:SF132">
    <property type="entry name" value="OS10G0464800 PROTEIN"/>
    <property type="match status" value="1"/>
</dbReference>
<dbReference type="PANTHER" id="PTHR10579">
    <property type="entry name" value="CALCIUM-ACTIVATED CHLORIDE CHANNEL REGULATOR"/>
    <property type="match status" value="1"/>
</dbReference>
<proteinExistence type="predicted"/>
<dbReference type="AlphaFoldDB" id="A0A2T7C6A1"/>
<sequence length="542" mass="58391">MVSATADPCAICLGEISRGQAVFATWRDVPAVEQPVPAPAMPPPRAYADDDPVAQAAVQAPEVGEMALKTHCEFPAVARDASCDSFAVLVHATAPGAAAADAEAPRAPLDLVTVLDVSGSMTGNKLALPKQAMRFVIDNLAPPTVLAIRLVRMSDDGKASTKRAVESLVAGGSTNIGSGLHVASEVLADRRYRNAVTSVILLSDGQDTCIRHRDFTELVPLPFRAAVNRPGPIHTFGFGSDHDAAAMHTVAEVTGGTFSFIENLAVIQDSFAQCIGGLLSVVVQDARVVVECAHPGVRVREVKSGRYESRIDADGRAASVEVGELYAEEERRFLLFVDVPVAEATEDATQLVKVRCTYREVATGRAAVVGDDAVVQRPAEVTDPEASVEVERERVRVAAAEEIAAARAAAERCAFEEAGRILHGQLYRVQVSLESAPGGDPMLDALEEELEELEECMEDEEDYERVGRARVLKGLSSHAQQRASYVAVRKRSASKRERERAPQPYMTTTMESMVKKSQKLREEHPTSPPPLPEKRKRGSDRS</sequence>
<dbReference type="Gramene" id="PUZ38763">
    <property type="protein sequence ID" value="PUZ38763"/>
    <property type="gene ID" value="GQ55_9G222000"/>
</dbReference>
<dbReference type="Pfam" id="PF14624">
    <property type="entry name" value="Vwaint"/>
    <property type="match status" value="1"/>
</dbReference>
<evidence type="ECO:0000313" key="4">
    <source>
        <dbReference type="Proteomes" id="UP000244336"/>
    </source>
</evidence>
<dbReference type="InterPro" id="IPR032838">
    <property type="entry name" value="Vwaint_dom"/>
</dbReference>
<dbReference type="SUPFAM" id="SSF53300">
    <property type="entry name" value="vWA-like"/>
    <property type="match status" value="1"/>
</dbReference>
<dbReference type="PROSITE" id="PS50234">
    <property type="entry name" value="VWFA"/>
    <property type="match status" value="1"/>
</dbReference>
<feature type="domain" description="VWFA" evidence="2">
    <location>
        <begin position="110"/>
        <end position="282"/>
    </location>
</feature>
<dbReference type="InterPro" id="IPR002035">
    <property type="entry name" value="VWF_A"/>
</dbReference>
<dbReference type="InterPro" id="IPR036465">
    <property type="entry name" value="vWFA_dom_sf"/>
</dbReference>
<dbReference type="EMBL" id="CM009757">
    <property type="protein sequence ID" value="PUZ38763.1"/>
    <property type="molecule type" value="Genomic_DNA"/>
</dbReference>
<evidence type="ECO:0000259" key="2">
    <source>
        <dbReference type="PROSITE" id="PS50234"/>
    </source>
</evidence>
<organism evidence="3 4">
    <name type="scientific">Panicum hallii var. hallii</name>
    <dbReference type="NCBI Taxonomy" id="1504633"/>
    <lineage>
        <taxon>Eukaryota</taxon>
        <taxon>Viridiplantae</taxon>
        <taxon>Streptophyta</taxon>
        <taxon>Embryophyta</taxon>
        <taxon>Tracheophyta</taxon>
        <taxon>Spermatophyta</taxon>
        <taxon>Magnoliopsida</taxon>
        <taxon>Liliopsida</taxon>
        <taxon>Poales</taxon>
        <taxon>Poaceae</taxon>
        <taxon>PACMAD clade</taxon>
        <taxon>Panicoideae</taxon>
        <taxon>Panicodae</taxon>
        <taxon>Paniceae</taxon>
        <taxon>Panicinae</taxon>
        <taxon>Panicum</taxon>
        <taxon>Panicum sect. Panicum</taxon>
    </lineage>
</organism>
<dbReference type="InterPro" id="IPR051266">
    <property type="entry name" value="CLCR"/>
</dbReference>
<protein>
    <recommendedName>
        <fullName evidence="2">VWFA domain-containing protein</fullName>
    </recommendedName>
</protein>
<evidence type="ECO:0000256" key="1">
    <source>
        <dbReference type="SAM" id="MobiDB-lite"/>
    </source>
</evidence>
<reference evidence="3 4" key="1">
    <citation type="submission" date="2018-04" db="EMBL/GenBank/DDBJ databases">
        <title>WGS assembly of Panicum hallii var. hallii HAL2.</title>
        <authorList>
            <person name="Lovell J."/>
            <person name="Jenkins J."/>
            <person name="Lowry D."/>
            <person name="Mamidi S."/>
            <person name="Sreedasyam A."/>
            <person name="Weng X."/>
            <person name="Barry K."/>
            <person name="Bonette J."/>
            <person name="Campitelli B."/>
            <person name="Daum C."/>
            <person name="Gordon S."/>
            <person name="Gould B."/>
            <person name="Lipzen A."/>
            <person name="MacQueen A."/>
            <person name="Palacio-Mejia J."/>
            <person name="Plott C."/>
            <person name="Shakirov E."/>
            <person name="Shu S."/>
            <person name="Yoshinaga Y."/>
            <person name="Zane M."/>
            <person name="Rokhsar D."/>
            <person name="Grimwood J."/>
            <person name="Schmutz J."/>
            <person name="Juenger T."/>
        </authorList>
    </citation>
    <scope>NUCLEOTIDE SEQUENCE [LARGE SCALE GENOMIC DNA]</scope>
    <source>
        <strain evidence="4">cv. HAL2</strain>
    </source>
</reference>